<dbReference type="Pfam" id="PF01944">
    <property type="entry name" value="SpoIIM"/>
    <property type="match status" value="1"/>
</dbReference>
<feature type="transmembrane region" description="Helical" evidence="1">
    <location>
        <begin position="77"/>
        <end position="100"/>
    </location>
</feature>
<dbReference type="InterPro" id="IPR002798">
    <property type="entry name" value="SpoIIM-like"/>
</dbReference>
<feature type="transmembrane region" description="Helical" evidence="1">
    <location>
        <begin position="18"/>
        <end position="39"/>
    </location>
</feature>
<protein>
    <submittedName>
        <fullName evidence="2">Stage II sporulation protein M</fullName>
    </submittedName>
</protein>
<dbReference type="Proteomes" id="UP000095488">
    <property type="component" value="Unassembled WGS sequence"/>
</dbReference>
<evidence type="ECO:0000313" key="3">
    <source>
        <dbReference type="Proteomes" id="UP000095488"/>
    </source>
</evidence>
<name>A0ABP2AMC1_SARVE</name>
<organism evidence="2 3">
    <name type="scientific">Sarcina ventriculi</name>
    <name type="common">Clostridium ventriculi</name>
    <dbReference type="NCBI Taxonomy" id="1267"/>
    <lineage>
        <taxon>Bacteria</taxon>
        <taxon>Bacillati</taxon>
        <taxon>Bacillota</taxon>
        <taxon>Clostridia</taxon>
        <taxon>Eubacteriales</taxon>
        <taxon>Clostridiaceae</taxon>
        <taxon>Sarcina</taxon>
    </lineage>
</organism>
<sequence length="207" mass="23052">MKKLINSVYEVIDDSKIIFLWVLLFLLIGIVLGSCTVYYMSDFNKVEIGTYFSEFLSFLGTNKISYLQVLLRSIFNIAPIVLIIVLLGFTLIGCPVILFIDLVKGYILGFTFALLASILGGKGIILLALGIVIQQIIFIPCIIILSTVAVKNSIIKIKEGIGKERLKNSRINKNYMKVQSILSAILIIGIFIETYISPNLIKLVITK</sequence>
<feature type="transmembrane region" description="Helical" evidence="1">
    <location>
        <begin position="135"/>
        <end position="154"/>
    </location>
</feature>
<dbReference type="InterPro" id="IPR014196">
    <property type="entry name" value="SpoIIM"/>
</dbReference>
<proteinExistence type="predicted"/>
<keyword evidence="1" id="KW-1133">Transmembrane helix</keyword>
<reference evidence="2 3" key="1">
    <citation type="submission" date="2015-09" db="EMBL/GenBank/DDBJ databases">
        <authorList>
            <consortium name="Pathogen Informatics"/>
            <person name="Wu L."/>
            <person name="Ma J."/>
        </authorList>
    </citation>
    <scope>NUCLEOTIDE SEQUENCE [LARGE SCALE GENOMIC DNA]</scope>
    <source>
        <strain evidence="2 3">2789STDY5834858</strain>
    </source>
</reference>
<keyword evidence="1" id="KW-0472">Membrane</keyword>
<dbReference type="NCBIfam" id="TIGR02831">
    <property type="entry name" value="spo_II_M"/>
    <property type="match status" value="1"/>
</dbReference>
<feature type="transmembrane region" description="Helical" evidence="1">
    <location>
        <begin position="107"/>
        <end position="129"/>
    </location>
</feature>
<dbReference type="EMBL" id="CYZR01000001">
    <property type="protein sequence ID" value="CUN50685.1"/>
    <property type="molecule type" value="Genomic_DNA"/>
</dbReference>
<evidence type="ECO:0000313" key="2">
    <source>
        <dbReference type="EMBL" id="CUN50685.1"/>
    </source>
</evidence>
<dbReference type="RefSeq" id="WP_055257256.1">
    <property type="nucleotide sequence ID" value="NZ_CABIXL010000001.1"/>
</dbReference>
<gene>
    <name evidence="2" type="ORF">ERS852473_00367</name>
</gene>
<dbReference type="PIRSF" id="PIRSF038973">
    <property type="entry name" value="SpoIIM"/>
    <property type="match status" value="1"/>
</dbReference>
<keyword evidence="3" id="KW-1185">Reference proteome</keyword>
<comment type="caution">
    <text evidence="2">The sequence shown here is derived from an EMBL/GenBank/DDBJ whole genome shotgun (WGS) entry which is preliminary data.</text>
</comment>
<dbReference type="PROSITE" id="PS51257">
    <property type="entry name" value="PROKAR_LIPOPROTEIN"/>
    <property type="match status" value="1"/>
</dbReference>
<evidence type="ECO:0000256" key="1">
    <source>
        <dbReference type="SAM" id="Phobius"/>
    </source>
</evidence>
<feature type="transmembrane region" description="Helical" evidence="1">
    <location>
        <begin position="175"/>
        <end position="196"/>
    </location>
</feature>
<keyword evidence="1" id="KW-0812">Transmembrane</keyword>
<accession>A0ABP2AMC1</accession>